<dbReference type="GO" id="GO:0005351">
    <property type="term" value="F:carbohydrate:proton symporter activity"/>
    <property type="evidence" value="ECO:0007669"/>
    <property type="project" value="TreeGrafter"/>
</dbReference>
<dbReference type="PROSITE" id="PS50850">
    <property type="entry name" value="MFS"/>
    <property type="match status" value="1"/>
</dbReference>
<dbReference type="AlphaFoldDB" id="A0A8H7PFR5"/>
<dbReference type="InterPro" id="IPR020846">
    <property type="entry name" value="MFS_dom"/>
</dbReference>
<feature type="transmembrane region" description="Helical" evidence="9">
    <location>
        <begin position="256"/>
        <end position="274"/>
    </location>
</feature>
<evidence type="ECO:0000256" key="7">
    <source>
        <dbReference type="RuleBase" id="RU003346"/>
    </source>
</evidence>
<dbReference type="GO" id="GO:0016020">
    <property type="term" value="C:membrane"/>
    <property type="evidence" value="ECO:0007669"/>
    <property type="project" value="UniProtKB-SubCell"/>
</dbReference>
<organism evidence="11 12">
    <name type="scientific">Mortierella isabellina</name>
    <name type="common">Filamentous fungus</name>
    <name type="synonym">Umbelopsis isabellina</name>
    <dbReference type="NCBI Taxonomy" id="91625"/>
    <lineage>
        <taxon>Eukaryota</taxon>
        <taxon>Fungi</taxon>
        <taxon>Fungi incertae sedis</taxon>
        <taxon>Mucoromycota</taxon>
        <taxon>Mucoromycotina</taxon>
        <taxon>Umbelopsidomycetes</taxon>
        <taxon>Umbelopsidales</taxon>
        <taxon>Umbelopsidaceae</taxon>
        <taxon>Umbelopsis</taxon>
    </lineage>
</organism>
<gene>
    <name evidence="11" type="ORF">INT43_004461</name>
</gene>
<evidence type="ECO:0000256" key="9">
    <source>
        <dbReference type="SAM" id="Phobius"/>
    </source>
</evidence>
<keyword evidence="3 7" id="KW-0813">Transport</keyword>
<accession>A0A8H7PFR5</accession>
<feature type="transmembrane region" description="Helical" evidence="9">
    <location>
        <begin position="422"/>
        <end position="441"/>
    </location>
</feature>
<dbReference type="InterPro" id="IPR036259">
    <property type="entry name" value="MFS_trans_sf"/>
</dbReference>
<sequence>MGLLRSLSTAVFACIGSFLFGYDSGVITNVIAQEHFTSKFNSPSSAEQGGIVSSYTGGAVLGCVVLYYLGDVLGRTRSIFLGALLVTFGCALQAGCTSIAMLIAGRFIAGVAIGILSTANPVYCSEVAPPSWRGALTGLQQWMLSWGYLAAQWIGYGSSFAKSDFQWRFPLAFQCLPAFILTVGILFQLESPRWLCEKGRNEEAQNVLRKLHYNGHNQEFIDLEYKEICEAIELDRQMAVKSWKGLFGKASWRRRIALACGIQLATQTSGINVINYYGPRIYAALNIGTQQSLMIIGISGALSVVYCTIALWLLEGIGRIKPLVVSCYGMAACLLINAVLSQTIDPSTTTNSNALRASVSMNFLISFFFTPLGVNSWVYPAEIFPTEIRARGNALSTVTNWIFNLIFAQISPIALDAVGYRYFYAFMIFNVIAGTCFLFLFPETKGRTLEQISELFGDQTVAYVDSNNKEPEVQEEKAIGDHEGVPTK</sequence>
<comment type="subcellular location">
    <subcellularLocation>
        <location evidence="1">Membrane</location>
        <topology evidence="1">Multi-pass membrane protein</topology>
    </subcellularLocation>
</comment>
<evidence type="ECO:0000313" key="12">
    <source>
        <dbReference type="Proteomes" id="UP000654370"/>
    </source>
</evidence>
<dbReference type="Proteomes" id="UP000654370">
    <property type="component" value="Unassembled WGS sequence"/>
</dbReference>
<proteinExistence type="inferred from homology"/>
<dbReference type="PROSITE" id="PS00217">
    <property type="entry name" value="SUGAR_TRANSPORT_2"/>
    <property type="match status" value="1"/>
</dbReference>
<feature type="transmembrane region" description="Helical" evidence="9">
    <location>
        <begin position="294"/>
        <end position="314"/>
    </location>
</feature>
<keyword evidence="5 9" id="KW-1133">Transmembrane helix</keyword>
<dbReference type="FunFam" id="1.20.1250.20:FF:000090">
    <property type="entry name" value="MFS sugar transporter, putative"/>
    <property type="match status" value="1"/>
</dbReference>
<comment type="caution">
    <text evidence="11">The sequence shown here is derived from an EMBL/GenBank/DDBJ whole genome shotgun (WGS) entry which is preliminary data.</text>
</comment>
<dbReference type="Pfam" id="PF00083">
    <property type="entry name" value="Sugar_tr"/>
    <property type="match status" value="1"/>
</dbReference>
<feature type="transmembrane region" description="Helical" evidence="9">
    <location>
        <begin position="167"/>
        <end position="189"/>
    </location>
</feature>
<feature type="transmembrane region" description="Helical" evidence="9">
    <location>
        <begin position="48"/>
        <end position="69"/>
    </location>
</feature>
<reference evidence="11" key="1">
    <citation type="submission" date="2020-12" db="EMBL/GenBank/DDBJ databases">
        <title>Metabolic potential, ecology and presence of endohyphal bacteria is reflected in genomic diversity of Mucoromycotina.</title>
        <authorList>
            <person name="Muszewska A."/>
            <person name="Okrasinska A."/>
            <person name="Steczkiewicz K."/>
            <person name="Drgas O."/>
            <person name="Orlowska M."/>
            <person name="Perlinska-Lenart U."/>
            <person name="Aleksandrzak-Piekarczyk T."/>
            <person name="Szatraj K."/>
            <person name="Zielenkiewicz U."/>
            <person name="Pilsyk S."/>
            <person name="Malc E."/>
            <person name="Mieczkowski P."/>
            <person name="Kruszewska J.S."/>
            <person name="Biernat P."/>
            <person name="Pawlowska J."/>
        </authorList>
    </citation>
    <scope>NUCLEOTIDE SEQUENCE</scope>
    <source>
        <strain evidence="11">WA0000067209</strain>
    </source>
</reference>
<protein>
    <recommendedName>
        <fullName evidence="10">Major facilitator superfamily (MFS) profile domain-containing protein</fullName>
    </recommendedName>
</protein>
<comment type="similarity">
    <text evidence="2 7">Belongs to the major facilitator superfamily. Sugar transporter (TC 2.A.1.1) family.</text>
</comment>
<dbReference type="InterPro" id="IPR005828">
    <property type="entry name" value="MFS_sugar_transport-like"/>
</dbReference>
<dbReference type="InterPro" id="IPR005829">
    <property type="entry name" value="Sugar_transporter_CS"/>
</dbReference>
<name>A0A8H7PFR5_MORIS</name>
<evidence type="ECO:0000256" key="6">
    <source>
        <dbReference type="ARBA" id="ARBA00023136"/>
    </source>
</evidence>
<evidence type="ECO:0000256" key="2">
    <source>
        <dbReference type="ARBA" id="ARBA00010992"/>
    </source>
</evidence>
<evidence type="ECO:0000256" key="3">
    <source>
        <dbReference type="ARBA" id="ARBA00022448"/>
    </source>
</evidence>
<dbReference type="Gene3D" id="1.20.1250.20">
    <property type="entry name" value="MFS general substrate transporter like domains"/>
    <property type="match status" value="1"/>
</dbReference>
<dbReference type="OrthoDB" id="6612291at2759"/>
<dbReference type="SUPFAM" id="SSF103473">
    <property type="entry name" value="MFS general substrate transporter"/>
    <property type="match status" value="1"/>
</dbReference>
<feature type="region of interest" description="Disordered" evidence="8">
    <location>
        <begin position="468"/>
        <end position="488"/>
    </location>
</feature>
<dbReference type="InterPro" id="IPR003663">
    <property type="entry name" value="Sugar/inositol_transpt"/>
</dbReference>
<feature type="transmembrane region" description="Helical" evidence="9">
    <location>
        <begin position="392"/>
        <end position="410"/>
    </location>
</feature>
<dbReference type="InterPro" id="IPR050360">
    <property type="entry name" value="MFS_Sugar_Transporters"/>
</dbReference>
<evidence type="ECO:0000256" key="8">
    <source>
        <dbReference type="SAM" id="MobiDB-lite"/>
    </source>
</evidence>
<feature type="transmembrane region" description="Helical" evidence="9">
    <location>
        <begin position="323"/>
        <end position="340"/>
    </location>
</feature>
<keyword evidence="12" id="KW-1185">Reference proteome</keyword>
<feature type="transmembrane region" description="Helical" evidence="9">
    <location>
        <begin position="81"/>
        <end position="101"/>
    </location>
</feature>
<dbReference type="NCBIfam" id="TIGR00879">
    <property type="entry name" value="SP"/>
    <property type="match status" value="1"/>
</dbReference>
<dbReference type="PRINTS" id="PR00171">
    <property type="entry name" value="SUGRTRNSPORT"/>
</dbReference>
<dbReference type="PANTHER" id="PTHR48022">
    <property type="entry name" value="PLASTIDIC GLUCOSE TRANSPORTER 4"/>
    <property type="match status" value="1"/>
</dbReference>
<dbReference type="EMBL" id="JAEPQZ010000015">
    <property type="protein sequence ID" value="KAG2173088.1"/>
    <property type="molecule type" value="Genomic_DNA"/>
</dbReference>
<evidence type="ECO:0000256" key="4">
    <source>
        <dbReference type="ARBA" id="ARBA00022692"/>
    </source>
</evidence>
<dbReference type="PANTHER" id="PTHR48022:SF9">
    <property type="entry name" value="MAJOR FACILITATOR SUPERFAMILY (MFS) PROFILE DOMAIN-CONTAINING PROTEIN"/>
    <property type="match status" value="1"/>
</dbReference>
<evidence type="ECO:0000259" key="10">
    <source>
        <dbReference type="PROSITE" id="PS50850"/>
    </source>
</evidence>
<evidence type="ECO:0000256" key="5">
    <source>
        <dbReference type="ARBA" id="ARBA00022989"/>
    </source>
</evidence>
<evidence type="ECO:0000256" key="1">
    <source>
        <dbReference type="ARBA" id="ARBA00004141"/>
    </source>
</evidence>
<keyword evidence="6 9" id="KW-0472">Membrane</keyword>
<evidence type="ECO:0000313" key="11">
    <source>
        <dbReference type="EMBL" id="KAG2173088.1"/>
    </source>
</evidence>
<keyword evidence="4 9" id="KW-0812">Transmembrane</keyword>
<feature type="transmembrane region" description="Helical" evidence="9">
    <location>
        <begin position="360"/>
        <end position="380"/>
    </location>
</feature>
<feature type="domain" description="Major facilitator superfamily (MFS) profile" evidence="10">
    <location>
        <begin position="9"/>
        <end position="445"/>
    </location>
</feature>